<dbReference type="PANTHER" id="PTHR33332">
    <property type="entry name" value="REVERSE TRANSCRIPTASE DOMAIN-CONTAINING PROTEIN"/>
    <property type="match status" value="1"/>
</dbReference>
<dbReference type="EMBL" id="OX395134">
    <property type="protein sequence ID" value="CAI5784705.1"/>
    <property type="molecule type" value="Genomic_DNA"/>
</dbReference>
<reference evidence="1" key="1">
    <citation type="submission" date="2022-12" db="EMBL/GenBank/DDBJ databases">
        <authorList>
            <person name="Alioto T."/>
            <person name="Alioto T."/>
            <person name="Gomez Garrido J."/>
        </authorList>
    </citation>
    <scope>NUCLEOTIDE SEQUENCE</scope>
</reference>
<sequence>MSRSREVIAPLYSALVRPHLTYSVQFWAPQFKKDVDKLECVLRRATKMIKGMKTKPYEEWLKELGMFSLEKRRYDDCLPISQGLSRGRWSKLVFSCSGRQDLNQWLQVTRKEIPTKHQAIL</sequence>
<organism evidence="1 2">
    <name type="scientific">Podarcis lilfordi</name>
    <name type="common">Lilford's wall lizard</name>
    <dbReference type="NCBI Taxonomy" id="74358"/>
    <lineage>
        <taxon>Eukaryota</taxon>
        <taxon>Metazoa</taxon>
        <taxon>Chordata</taxon>
        <taxon>Craniata</taxon>
        <taxon>Vertebrata</taxon>
        <taxon>Euteleostomi</taxon>
        <taxon>Lepidosauria</taxon>
        <taxon>Squamata</taxon>
        <taxon>Bifurcata</taxon>
        <taxon>Unidentata</taxon>
        <taxon>Episquamata</taxon>
        <taxon>Laterata</taxon>
        <taxon>Lacertibaenia</taxon>
        <taxon>Lacertidae</taxon>
        <taxon>Podarcis</taxon>
    </lineage>
</organism>
<evidence type="ECO:0000313" key="2">
    <source>
        <dbReference type="Proteomes" id="UP001178461"/>
    </source>
</evidence>
<accession>A0AA35PG64</accession>
<proteinExistence type="predicted"/>
<name>A0AA35PG64_9SAUR</name>
<protein>
    <submittedName>
        <fullName evidence="1">Uncharacterized protein</fullName>
    </submittedName>
</protein>
<keyword evidence="2" id="KW-1185">Reference proteome</keyword>
<dbReference type="Proteomes" id="UP001178461">
    <property type="component" value="Chromosome 9"/>
</dbReference>
<gene>
    <name evidence="1" type="ORF">PODLI_1B033946</name>
</gene>
<evidence type="ECO:0000313" key="1">
    <source>
        <dbReference type="EMBL" id="CAI5784705.1"/>
    </source>
</evidence>
<dbReference type="AlphaFoldDB" id="A0AA35PG64"/>